<proteinExistence type="predicted"/>
<evidence type="ECO:0000313" key="2">
    <source>
        <dbReference type="Proteomes" id="UP000451565"/>
    </source>
</evidence>
<protein>
    <submittedName>
        <fullName evidence="1">Uncharacterized protein</fullName>
    </submittedName>
</protein>
<comment type="caution">
    <text evidence="1">The sequence shown here is derived from an EMBL/GenBank/DDBJ whole genome shotgun (WGS) entry which is preliminary data.</text>
</comment>
<dbReference type="RefSeq" id="WP_153235946.1">
    <property type="nucleotide sequence ID" value="NZ_WINI01000009.1"/>
</dbReference>
<keyword evidence="2" id="KW-1185">Reference proteome</keyword>
<dbReference type="EMBL" id="WINI01000009">
    <property type="protein sequence ID" value="MQR02316.1"/>
    <property type="molecule type" value="Genomic_DNA"/>
</dbReference>
<dbReference type="OrthoDB" id="7066409at2"/>
<accession>A0A843Z0F5</accession>
<organism evidence="1 2">
    <name type="scientific">Glaciimonas soli</name>
    <dbReference type="NCBI Taxonomy" id="2590999"/>
    <lineage>
        <taxon>Bacteria</taxon>
        <taxon>Pseudomonadati</taxon>
        <taxon>Pseudomonadota</taxon>
        <taxon>Betaproteobacteria</taxon>
        <taxon>Burkholderiales</taxon>
        <taxon>Oxalobacteraceae</taxon>
        <taxon>Glaciimonas</taxon>
    </lineage>
</organism>
<dbReference type="AlphaFoldDB" id="A0A843Z0F5"/>
<dbReference type="Proteomes" id="UP000451565">
    <property type="component" value="Unassembled WGS sequence"/>
</dbReference>
<name>A0A843Z0F5_9BURK</name>
<sequence>MRNPYKVLLGLLPNPPLMVGTVIAVDGGTVTFQLPGGGITQARGDAIINTQVFIRDGVIEGAAENLPIEIIEL</sequence>
<evidence type="ECO:0000313" key="1">
    <source>
        <dbReference type="EMBL" id="MQR02316.1"/>
    </source>
</evidence>
<gene>
    <name evidence="1" type="ORF">GEV47_16690</name>
</gene>
<reference evidence="1 2" key="1">
    <citation type="submission" date="2019-10" db="EMBL/GenBank/DDBJ databases">
        <title>Glaciimonas soli sp. nov., a psychrophilic bacterium isolated from the forest soil of a high elevation mountain in Taiwan.</title>
        <authorList>
            <person name="Wang L.-T."/>
            <person name="Shieh W.Y."/>
        </authorList>
    </citation>
    <scope>NUCLEOTIDE SEQUENCE [LARGE SCALE GENOMIC DNA]</scope>
    <source>
        <strain evidence="1 2">GS1</strain>
    </source>
</reference>